<organism evidence="2 3">
    <name type="scientific">Armillaria borealis</name>
    <dbReference type="NCBI Taxonomy" id="47425"/>
    <lineage>
        <taxon>Eukaryota</taxon>
        <taxon>Fungi</taxon>
        <taxon>Dikarya</taxon>
        <taxon>Basidiomycota</taxon>
        <taxon>Agaricomycotina</taxon>
        <taxon>Agaricomycetes</taxon>
        <taxon>Agaricomycetidae</taxon>
        <taxon>Agaricales</taxon>
        <taxon>Marasmiineae</taxon>
        <taxon>Physalacriaceae</taxon>
        <taxon>Armillaria</taxon>
    </lineage>
</organism>
<accession>A0AA39IZ02</accession>
<feature type="chain" id="PRO_5041456697" description="Secreted protein" evidence="1">
    <location>
        <begin position="20"/>
        <end position="165"/>
    </location>
</feature>
<protein>
    <recommendedName>
        <fullName evidence="4">Secreted protein</fullName>
    </recommendedName>
</protein>
<keyword evidence="1" id="KW-0732">Signal</keyword>
<reference evidence="2" key="1">
    <citation type="submission" date="2023-06" db="EMBL/GenBank/DDBJ databases">
        <authorList>
            <consortium name="Lawrence Berkeley National Laboratory"/>
            <person name="Ahrendt S."/>
            <person name="Sahu N."/>
            <person name="Indic B."/>
            <person name="Wong-Bajracharya J."/>
            <person name="Merenyi Z."/>
            <person name="Ke H.-M."/>
            <person name="Monk M."/>
            <person name="Kocsube S."/>
            <person name="Drula E."/>
            <person name="Lipzen A."/>
            <person name="Balint B."/>
            <person name="Henrissat B."/>
            <person name="Andreopoulos B."/>
            <person name="Martin F.M."/>
            <person name="Harder C.B."/>
            <person name="Rigling D."/>
            <person name="Ford K.L."/>
            <person name="Foster G.D."/>
            <person name="Pangilinan J."/>
            <person name="Papanicolaou A."/>
            <person name="Barry K."/>
            <person name="LaButti K."/>
            <person name="Viragh M."/>
            <person name="Koriabine M."/>
            <person name="Yan M."/>
            <person name="Riley R."/>
            <person name="Champramary S."/>
            <person name="Plett K.L."/>
            <person name="Tsai I.J."/>
            <person name="Slot J."/>
            <person name="Sipos G."/>
            <person name="Plett J."/>
            <person name="Nagy L.G."/>
            <person name="Grigoriev I.V."/>
        </authorList>
    </citation>
    <scope>NUCLEOTIDE SEQUENCE</scope>
    <source>
        <strain evidence="2">FPL87.14</strain>
    </source>
</reference>
<sequence>MSLGLLLCSIASFLCHAHAVLSSADNRRRVPTTLLCLLRLSANSQQARPSSSLSNLKAGRHIYRARSLHEPLTSRISTLVLKTFRRLFPVGATSHGSAFNRYVLLSIKTSPRAAMRIVPLAPGLWTFAAMLWFSASFGAYSGSILDPSHQGRLFFVLFSIASFRT</sequence>
<dbReference type="EMBL" id="JAUEPT010000095">
    <property type="protein sequence ID" value="KAK0432404.1"/>
    <property type="molecule type" value="Genomic_DNA"/>
</dbReference>
<evidence type="ECO:0000313" key="2">
    <source>
        <dbReference type="EMBL" id="KAK0432404.1"/>
    </source>
</evidence>
<name>A0AA39IZ02_9AGAR</name>
<keyword evidence="3" id="KW-1185">Reference proteome</keyword>
<dbReference type="AlphaFoldDB" id="A0AA39IZ02"/>
<evidence type="ECO:0008006" key="4">
    <source>
        <dbReference type="Google" id="ProtNLM"/>
    </source>
</evidence>
<feature type="signal peptide" evidence="1">
    <location>
        <begin position="1"/>
        <end position="19"/>
    </location>
</feature>
<evidence type="ECO:0000256" key="1">
    <source>
        <dbReference type="SAM" id="SignalP"/>
    </source>
</evidence>
<gene>
    <name evidence="2" type="ORF">EV421DRAFT_1503898</name>
</gene>
<proteinExistence type="predicted"/>
<evidence type="ECO:0000313" key="3">
    <source>
        <dbReference type="Proteomes" id="UP001175226"/>
    </source>
</evidence>
<comment type="caution">
    <text evidence="2">The sequence shown here is derived from an EMBL/GenBank/DDBJ whole genome shotgun (WGS) entry which is preliminary data.</text>
</comment>
<dbReference type="Proteomes" id="UP001175226">
    <property type="component" value="Unassembled WGS sequence"/>
</dbReference>